<name>A0ABR9U0D6_9NOSO</name>
<evidence type="ECO:0000256" key="1">
    <source>
        <dbReference type="SAM" id="SignalP"/>
    </source>
</evidence>
<dbReference type="EMBL" id="JADEXF010000453">
    <property type="protein sequence ID" value="MBE9106129.1"/>
    <property type="molecule type" value="Genomic_DNA"/>
</dbReference>
<evidence type="ECO:0000313" key="2">
    <source>
        <dbReference type="EMBL" id="MBE9106129.1"/>
    </source>
</evidence>
<evidence type="ECO:0000313" key="3">
    <source>
        <dbReference type="Proteomes" id="UP000647836"/>
    </source>
</evidence>
<proteinExistence type="predicted"/>
<accession>A0ABR9U0D6</accession>
<keyword evidence="1" id="KW-0732">Signal</keyword>
<dbReference type="RefSeq" id="WP_194044829.1">
    <property type="nucleotide sequence ID" value="NZ_JADEXF010000453.1"/>
</dbReference>
<reference evidence="2 3" key="1">
    <citation type="submission" date="2020-10" db="EMBL/GenBank/DDBJ databases">
        <authorList>
            <person name="Castelo-Branco R."/>
            <person name="Eusebio N."/>
            <person name="Adriana R."/>
            <person name="Vieira A."/>
            <person name="Brugerolle De Fraissinette N."/>
            <person name="Rezende De Castro R."/>
            <person name="Schneider M.P."/>
            <person name="Vasconcelos V."/>
            <person name="Leao P.N."/>
        </authorList>
    </citation>
    <scope>NUCLEOTIDE SEQUENCE [LARGE SCALE GENOMIC DNA]</scope>
    <source>
        <strain evidence="2 3">LEGE 07299</strain>
    </source>
</reference>
<keyword evidence="3" id="KW-1185">Reference proteome</keyword>
<protein>
    <recommendedName>
        <fullName evidence="4">Secreted protein</fullName>
    </recommendedName>
</protein>
<feature type="chain" id="PRO_5047249680" description="Secreted protein" evidence="1">
    <location>
        <begin position="23"/>
        <end position="67"/>
    </location>
</feature>
<sequence length="67" mass="7061">MVNGTSLVSALKAAASSGLATAMALSCSWMSYVFPGVSYAISTPNRSVREPLYYLSTCEPKLVQGLL</sequence>
<dbReference type="Proteomes" id="UP000647836">
    <property type="component" value="Unassembled WGS sequence"/>
</dbReference>
<evidence type="ECO:0008006" key="4">
    <source>
        <dbReference type="Google" id="ProtNLM"/>
    </source>
</evidence>
<comment type="caution">
    <text evidence="2">The sequence shown here is derived from an EMBL/GenBank/DDBJ whole genome shotgun (WGS) entry which is preliminary data.</text>
</comment>
<organism evidence="2 3">
    <name type="scientific">Nostoc cf. edaphicum LEGE 07299</name>
    <dbReference type="NCBI Taxonomy" id="2777974"/>
    <lineage>
        <taxon>Bacteria</taxon>
        <taxon>Bacillati</taxon>
        <taxon>Cyanobacteriota</taxon>
        <taxon>Cyanophyceae</taxon>
        <taxon>Nostocales</taxon>
        <taxon>Nostocaceae</taxon>
        <taxon>Nostoc</taxon>
    </lineage>
</organism>
<feature type="signal peptide" evidence="1">
    <location>
        <begin position="1"/>
        <end position="22"/>
    </location>
</feature>
<gene>
    <name evidence="2" type="ORF">IQ229_14620</name>
</gene>